<evidence type="ECO:0000256" key="7">
    <source>
        <dbReference type="ARBA" id="ARBA00022630"/>
    </source>
</evidence>
<comment type="pathway">
    <text evidence="4 16">Cell wall biogenesis; peptidoglycan biosynthesis.</text>
</comment>
<dbReference type="RefSeq" id="WP_138404105.1">
    <property type="nucleotide sequence ID" value="NZ_VBSP01000009.1"/>
</dbReference>
<dbReference type="NCBIfam" id="NF010480">
    <property type="entry name" value="PRK13905.1"/>
    <property type="match status" value="1"/>
</dbReference>
<evidence type="ECO:0000256" key="15">
    <source>
        <dbReference type="ARBA" id="ARBA00048914"/>
    </source>
</evidence>
<dbReference type="Pfam" id="PF01565">
    <property type="entry name" value="FAD_binding_4"/>
    <property type="match status" value="1"/>
</dbReference>
<dbReference type="InterPro" id="IPR011601">
    <property type="entry name" value="MurB_C"/>
</dbReference>
<keyword evidence="6 16" id="KW-0132">Cell division</keyword>
<organism evidence="18 19">
    <name type="scientific">Ruoffia tabacinasalis</name>
    <dbReference type="NCBI Taxonomy" id="87458"/>
    <lineage>
        <taxon>Bacteria</taxon>
        <taxon>Bacillati</taxon>
        <taxon>Bacillota</taxon>
        <taxon>Bacilli</taxon>
        <taxon>Lactobacillales</taxon>
        <taxon>Aerococcaceae</taxon>
        <taxon>Ruoffia</taxon>
    </lineage>
</organism>
<dbReference type="GO" id="GO:0071949">
    <property type="term" value="F:FAD binding"/>
    <property type="evidence" value="ECO:0007669"/>
    <property type="project" value="InterPro"/>
</dbReference>
<sequence>MNYKLLKEAHPNLNIKFNHALSDYSYTKTGGEADVIAFPKSKDEVKQIIDWAKEFDAPLTILGNLSNLIVKDGGIRGIVMILTDMNAISVDGHYIYAESGAGIIEVSREAYRHSLTGLEFACGIPGSVGGAVFMNAGAYEGEITDINVKIEAINREGQFLTYTNEDAEFAYRHSIFQENDNIILGVSFELQPGDQEAIKGKMDHLTELRESKQPLEYPSCGSVFKRPVGYYTGKLIQDAGLQGHRIGGAEISRKHAGFIINVGGATATDYVEMIEYIQETIWNLNSVRLETEVRIIGREAE</sequence>
<evidence type="ECO:0000256" key="9">
    <source>
        <dbReference type="ARBA" id="ARBA00022857"/>
    </source>
</evidence>
<evidence type="ECO:0000256" key="12">
    <source>
        <dbReference type="ARBA" id="ARBA00023002"/>
    </source>
</evidence>
<feature type="active site" evidence="16">
    <location>
        <position position="172"/>
    </location>
</feature>
<dbReference type="InterPro" id="IPR016167">
    <property type="entry name" value="FAD-bd_PCMH_sub1"/>
</dbReference>
<dbReference type="Gene3D" id="3.30.465.10">
    <property type="match status" value="1"/>
</dbReference>
<dbReference type="Proteomes" id="UP000306420">
    <property type="component" value="Unassembled WGS sequence"/>
</dbReference>
<dbReference type="InterPro" id="IPR036635">
    <property type="entry name" value="MurB_C_sf"/>
</dbReference>
<evidence type="ECO:0000256" key="2">
    <source>
        <dbReference type="ARBA" id="ARBA00003921"/>
    </source>
</evidence>
<dbReference type="Pfam" id="PF02873">
    <property type="entry name" value="MurB_C"/>
    <property type="match status" value="1"/>
</dbReference>
<feature type="active site" evidence="16">
    <location>
        <position position="292"/>
    </location>
</feature>
<dbReference type="InterPro" id="IPR016166">
    <property type="entry name" value="FAD-bd_PCMH"/>
</dbReference>
<keyword evidence="13 16" id="KW-0131">Cell cycle</keyword>
<comment type="caution">
    <text evidence="18">The sequence shown here is derived from an EMBL/GenBank/DDBJ whole genome shotgun (WGS) entry which is preliminary data.</text>
</comment>
<keyword evidence="9 16" id="KW-0521">NADP</keyword>
<evidence type="ECO:0000256" key="5">
    <source>
        <dbReference type="ARBA" id="ARBA00022490"/>
    </source>
</evidence>
<evidence type="ECO:0000256" key="10">
    <source>
        <dbReference type="ARBA" id="ARBA00022960"/>
    </source>
</evidence>
<dbReference type="SUPFAM" id="SSF56176">
    <property type="entry name" value="FAD-binding/transporter-associated domain-like"/>
    <property type="match status" value="1"/>
</dbReference>
<evidence type="ECO:0000256" key="3">
    <source>
        <dbReference type="ARBA" id="ARBA00004496"/>
    </source>
</evidence>
<dbReference type="GO" id="GO:0051301">
    <property type="term" value="P:cell division"/>
    <property type="evidence" value="ECO:0007669"/>
    <property type="project" value="UniProtKB-KW"/>
</dbReference>
<reference evidence="18 19" key="1">
    <citation type="submission" date="2019-05" db="EMBL/GenBank/DDBJ databases">
        <title>The metagenome of a microbial culture collection derived from dairy environment covers the genomic content of the human microbiome.</title>
        <authorList>
            <person name="Roder T."/>
            <person name="Wuthrich D."/>
            <person name="Sattari Z."/>
            <person name="Von Ah U."/>
            <person name="Bar C."/>
            <person name="Ronchi F."/>
            <person name="Macpherson A.J."/>
            <person name="Ganal-Vonarburg S.C."/>
            <person name="Bruggmann R."/>
            <person name="Vergeres G."/>
        </authorList>
    </citation>
    <scope>NUCLEOTIDE SEQUENCE [LARGE SCALE GENOMIC DNA]</scope>
    <source>
        <strain evidence="18 19">FAM 24227</strain>
    </source>
</reference>
<evidence type="ECO:0000256" key="14">
    <source>
        <dbReference type="ARBA" id="ARBA00023316"/>
    </source>
</evidence>
<evidence type="ECO:0000313" key="18">
    <source>
        <dbReference type="EMBL" id="TLQ41847.1"/>
    </source>
</evidence>
<proteinExistence type="inferred from homology"/>
<comment type="similarity">
    <text evidence="16">Belongs to the MurB family.</text>
</comment>
<dbReference type="AlphaFoldDB" id="A0A5R9DXE6"/>
<evidence type="ECO:0000313" key="19">
    <source>
        <dbReference type="Proteomes" id="UP000306420"/>
    </source>
</evidence>
<dbReference type="PROSITE" id="PS51387">
    <property type="entry name" value="FAD_PCMH"/>
    <property type="match status" value="1"/>
</dbReference>
<feature type="active site" description="Proton donor" evidence="16">
    <location>
        <position position="222"/>
    </location>
</feature>
<comment type="function">
    <text evidence="2 16">Cell wall formation.</text>
</comment>
<dbReference type="InterPro" id="IPR036318">
    <property type="entry name" value="FAD-bd_PCMH-like_sf"/>
</dbReference>
<dbReference type="SUPFAM" id="SSF56194">
    <property type="entry name" value="Uridine diphospho-N-Acetylenolpyruvylglucosamine reductase, MurB, C-terminal domain"/>
    <property type="match status" value="1"/>
</dbReference>
<feature type="domain" description="FAD-binding PCMH-type" evidence="17">
    <location>
        <begin position="29"/>
        <end position="193"/>
    </location>
</feature>
<accession>A0A5R9DXE6</accession>
<dbReference type="InterPro" id="IPR003170">
    <property type="entry name" value="MurB"/>
</dbReference>
<keyword evidence="7 16" id="KW-0285">Flavoprotein</keyword>
<keyword evidence="10 16" id="KW-0133">Cell shape</keyword>
<dbReference type="GO" id="GO:0008360">
    <property type="term" value="P:regulation of cell shape"/>
    <property type="evidence" value="ECO:0007669"/>
    <property type="project" value="UniProtKB-KW"/>
</dbReference>
<dbReference type="PANTHER" id="PTHR21071:SF4">
    <property type="entry name" value="UDP-N-ACETYLENOLPYRUVOYLGLUCOSAMINE REDUCTASE"/>
    <property type="match status" value="1"/>
</dbReference>
<gene>
    <name evidence="16 18" type="primary">murB</name>
    <name evidence="18" type="ORF">FEZ33_03975</name>
</gene>
<dbReference type="HAMAP" id="MF_00037">
    <property type="entry name" value="MurB"/>
    <property type="match status" value="1"/>
</dbReference>
<evidence type="ECO:0000256" key="8">
    <source>
        <dbReference type="ARBA" id="ARBA00022827"/>
    </source>
</evidence>
<evidence type="ECO:0000256" key="11">
    <source>
        <dbReference type="ARBA" id="ARBA00022984"/>
    </source>
</evidence>
<comment type="cofactor">
    <cofactor evidence="1 16">
        <name>FAD</name>
        <dbReference type="ChEBI" id="CHEBI:57692"/>
    </cofactor>
</comment>
<evidence type="ECO:0000256" key="6">
    <source>
        <dbReference type="ARBA" id="ARBA00022618"/>
    </source>
</evidence>
<dbReference type="GO" id="GO:0009252">
    <property type="term" value="P:peptidoglycan biosynthetic process"/>
    <property type="evidence" value="ECO:0007669"/>
    <property type="project" value="UniProtKB-UniRule"/>
</dbReference>
<evidence type="ECO:0000256" key="4">
    <source>
        <dbReference type="ARBA" id="ARBA00004752"/>
    </source>
</evidence>
<keyword evidence="8 16" id="KW-0274">FAD</keyword>
<dbReference type="InterPro" id="IPR006094">
    <property type="entry name" value="Oxid_FAD_bind_N"/>
</dbReference>
<comment type="subcellular location">
    <subcellularLocation>
        <location evidence="3 16">Cytoplasm</location>
    </subcellularLocation>
</comment>
<dbReference type="GO" id="GO:0071555">
    <property type="term" value="P:cell wall organization"/>
    <property type="evidence" value="ECO:0007669"/>
    <property type="project" value="UniProtKB-KW"/>
</dbReference>
<dbReference type="GO" id="GO:0005829">
    <property type="term" value="C:cytosol"/>
    <property type="evidence" value="ECO:0007669"/>
    <property type="project" value="TreeGrafter"/>
</dbReference>
<dbReference type="Gene3D" id="3.30.43.10">
    <property type="entry name" value="Uridine Diphospho-n-acetylenolpyruvylglucosamine Reductase, domain 2"/>
    <property type="match status" value="1"/>
</dbReference>
<protein>
    <recommendedName>
        <fullName evidence="16">UDP-N-acetylenolpyruvoylglucosamine reductase</fullName>
        <ecNumber evidence="16">1.3.1.98</ecNumber>
    </recommendedName>
    <alternativeName>
        <fullName evidence="16">UDP-N-acetylmuramate dehydrogenase</fullName>
    </alternativeName>
</protein>
<keyword evidence="12 16" id="KW-0560">Oxidoreductase</keyword>
<dbReference type="OrthoDB" id="9804753at2"/>
<evidence type="ECO:0000256" key="16">
    <source>
        <dbReference type="HAMAP-Rule" id="MF_00037"/>
    </source>
</evidence>
<dbReference type="EC" id="1.3.1.98" evidence="16"/>
<comment type="catalytic activity">
    <reaction evidence="15 16">
        <text>UDP-N-acetyl-alpha-D-muramate + NADP(+) = UDP-N-acetyl-3-O-(1-carboxyvinyl)-alpha-D-glucosamine + NADPH + H(+)</text>
        <dbReference type="Rhea" id="RHEA:12248"/>
        <dbReference type="ChEBI" id="CHEBI:15378"/>
        <dbReference type="ChEBI" id="CHEBI:57783"/>
        <dbReference type="ChEBI" id="CHEBI:58349"/>
        <dbReference type="ChEBI" id="CHEBI:68483"/>
        <dbReference type="ChEBI" id="CHEBI:70757"/>
        <dbReference type="EC" id="1.3.1.98"/>
    </reaction>
</comment>
<name>A0A5R9DXE6_9LACT</name>
<evidence type="ECO:0000256" key="1">
    <source>
        <dbReference type="ARBA" id="ARBA00001974"/>
    </source>
</evidence>
<dbReference type="InterPro" id="IPR016169">
    <property type="entry name" value="FAD-bd_PCMH_sub2"/>
</dbReference>
<dbReference type="UniPathway" id="UPA00219"/>
<dbReference type="EMBL" id="VBSP01000009">
    <property type="protein sequence ID" value="TLQ41847.1"/>
    <property type="molecule type" value="Genomic_DNA"/>
</dbReference>
<dbReference type="Gene3D" id="3.90.78.10">
    <property type="entry name" value="UDP-N-acetylenolpyruvoylglucosamine reductase, C-terminal domain"/>
    <property type="match status" value="1"/>
</dbReference>
<keyword evidence="11 16" id="KW-0573">Peptidoglycan synthesis</keyword>
<keyword evidence="14 16" id="KW-0961">Cell wall biogenesis/degradation</keyword>
<dbReference type="GO" id="GO:0008762">
    <property type="term" value="F:UDP-N-acetylmuramate dehydrogenase activity"/>
    <property type="evidence" value="ECO:0007669"/>
    <property type="project" value="UniProtKB-UniRule"/>
</dbReference>
<keyword evidence="5 16" id="KW-0963">Cytoplasm</keyword>
<dbReference type="PANTHER" id="PTHR21071">
    <property type="entry name" value="UDP-N-ACETYLENOLPYRUVOYLGLUCOSAMINE REDUCTASE"/>
    <property type="match status" value="1"/>
</dbReference>
<dbReference type="NCBIfam" id="TIGR00179">
    <property type="entry name" value="murB"/>
    <property type="match status" value="1"/>
</dbReference>
<evidence type="ECO:0000256" key="13">
    <source>
        <dbReference type="ARBA" id="ARBA00023306"/>
    </source>
</evidence>
<evidence type="ECO:0000259" key="17">
    <source>
        <dbReference type="PROSITE" id="PS51387"/>
    </source>
</evidence>